<accession>X1A8C8</accession>
<gene>
    <name evidence="1" type="ORF">S01H4_15042</name>
</gene>
<reference evidence="1" key="1">
    <citation type="journal article" date="2014" name="Front. Microbiol.">
        <title>High frequency of phylogenetically diverse reductive dehalogenase-homologous genes in deep subseafloor sedimentary metagenomes.</title>
        <authorList>
            <person name="Kawai M."/>
            <person name="Futagami T."/>
            <person name="Toyoda A."/>
            <person name="Takaki Y."/>
            <person name="Nishi S."/>
            <person name="Hori S."/>
            <person name="Arai W."/>
            <person name="Tsubouchi T."/>
            <person name="Morono Y."/>
            <person name="Uchiyama I."/>
            <person name="Ito T."/>
            <person name="Fujiyama A."/>
            <person name="Inagaki F."/>
            <person name="Takami H."/>
        </authorList>
    </citation>
    <scope>NUCLEOTIDE SEQUENCE</scope>
    <source>
        <strain evidence="1">Expedition CK06-06</strain>
    </source>
</reference>
<comment type="caution">
    <text evidence="1">The sequence shown here is derived from an EMBL/GenBank/DDBJ whole genome shotgun (WGS) entry which is preliminary data.</text>
</comment>
<evidence type="ECO:0000313" key="1">
    <source>
        <dbReference type="EMBL" id="GAG66377.1"/>
    </source>
</evidence>
<proteinExistence type="predicted"/>
<name>X1A8C8_9ZZZZ</name>
<protein>
    <submittedName>
        <fullName evidence="1">Uncharacterized protein</fullName>
    </submittedName>
</protein>
<feature type="non-terminal residue" evidence="1">
    <location>
        <position position="91"/>
    </location>
</feature>
<dbReference type="AlphaFoldDB" id="X1A8C8"/>
<sequence>MRFTNAVTAYFATAVGTPNLTNFQERLVQNYFIATDFALKTAEAKRLKMTEKYRKKESVTWNNINLDQLKLDVVSAAKIGLDPAQDNHIFS</sequence>
<dbReference type="EMBL" id="BART01006594">
    <property type="protein sequence ID" value="GAG66377.1"/>
    <property type="molecule type" value="Genomic_DNA"/>
</dbReference>
<organism evidence="1">
    <name type="scientific">marine sediment metagenome</name>
    <dbReference type="NCBI Taxonomy" id="412755"/>
    <lineage>
        <taxon>unclassified sequences</taxon>
        <taxon>metagenomes</taxon>
        <taxon>ecological metagenomes</taxon>
    </lineage>
</organism>